<evidence type="ECO:0000313" key="2">
    <source>
        <dbReference type="EMBL" id="GAA1663116.1"/>
    </source>
</evidence>
<keyword evidence="3" id="KW-1185">Reference proteome</keyword>
<keyword evidence="1" id="KW-0472">Membrane</keyword>
<accession>A0ABN2G0G1</accession>
<feature type="transmembrane region" description="Helical" evidence="1">
    <location>
        <begin position="24"/>
        <end position="46"/>
    </location>
</feature>
<evidence type="ECO:0000313" key="3">
    <source>
        <dbReference type="Proteomes" id="UP001500618"/>
    </source>
</evidence>
<reference evidence="2 3" key="1">
    <citation type="journal article" date="2019" name="Int. J. Syst. Evol. Microbiol.">
        <title>The Global Catalogue of Microorganisms (GCM) 10K type strain sequencing project: providing services to taxonomists for standard genome sequencing and annotation.</title>
        <authorList>
            <consortium name="The Broad Institute Genomics Platform"/>
            <consortium name="The Broad Institute Genome Sequencing Center for Infectious Disease"/>
            <person name="Wu L."/>
            <person name="Ma J."/>
        </authorList>
    </citation>
    <scope>NUCLEOTIDE SEQUENCE [LARGE SCALE GENOMIC DNA]</scope>
    <source>
        <strain evidence="2 3">JCM 14718</strain>
    </source>
</reference>
<feature type="transmembrane region" description="Helical" evidence="1">
    <location>
        <begin position="227"/>
        <end position="249"/>
    </location>
</feature>
<feature type="transmembrane region" description="Helical" evidence="1">
    <location>
        <begin position="81"/>
        <end position="102"/>
    </location>
</feature>
<feature type="transmembrane region" description="Helical" evidence="1">
    <location>
        <begin position="166"/>
        <end position="191"/>
    </location>
</feature>
<comment type="caution">
    <text evidence="2">The sequence shown here is derived from an EMBL/GenBank/DDBJ whole genome shotgun (WGS) entry which is preliminary data.</text>
</comment>
<keyword evidence="1" id="KW-0812">Transmembrane</keyword>
<keyword evidence="1" id="KW-1133">Transmembrane helix</keyword>
<name>A0ABN2G0G1_9ACTN</name>
<organism evidence="2 3">
    <name type="scientific">Fodinicola feengrottensis</name>
    <dbReference type="NCBI Taxonomy" id="435914"/>
    <lineage>
        <taxon>Bacteria</taxon>
        <taxon>Bacillati</taxon>
        <taxon>Actinomycetota</taxon>
        <taxon>Actinomycetes</taxon>
        <taxon>Mycobacteriales</taxon>
        <taxon>Fodinicola</taxon>
    </lineage>
</organism>
<evidence type="ECO:0000256" key="1">
    <source>
        <dbReference type="SAM" id="Phobius"/>
    </source>
</evidence>
<feature type="transmembrane region" description="Helical" evidence="1">
    <location>
        <begin position="123"/>
        <end position="146"/>
    </location>
</feature>
<gene>
    <name evidence="2" type="ORF">GCM10009765_10740</name>
</gene>
<sequence>MLFVFLLSLARGTAFHPGYPTNLALVAVSALLAGFGLGPLAAMLRLPPIRRIAVLFGIVFVLLSASNAVEVALYLPAATVLGTLAGGLLQSLALSVLLGLFFRPADTDDRLGSALAIRSPLSWGWRVVVLGVLWVPVFLLCALADTPVVEAIEKSARTQTFTSPPMAVLVSSEFVRGLLHAAVFVVIVALLRRRWPVAWLWCAVSLALLNGWIPIITQTTLAPLIRVANGVEITLSSVIFGLLAAWLLAHRAAPAPDRHAG</sequence>
<feature type="transmembrane region" description="Helical" evidence="1">
    <location>
        <begin position="198"/>
        <end position="215"/>
    </location>
</feature>
<protein>
    <submittedName>
        <fullName evidence="2">Uncharacterized protein</fullName>
    </submittedName>
</protein>
<proteinExistence type="predicted"/>
<feature type="transmembrane region" description="Helical" evidence="1">
    <location>
        <begin position="53"/>
        <end position="75"/>
    </location>
</feature>
<dbReference type="EMBL" id="BAAANY010000003">
    <property type="protein sequence ID" value="GAA1663116.1"/>
    <property type="molecule type" value="Genomic_DNA"/>
</dbReference>
<dbReference type="Proteomes" id="UP001500618">
    <property type="component" value="Unassembled WGS sequence"/>
</dbReference>